<keyword evidence="2" id="KW-0677">Repeat</keyword>
<sequence length="1287" mass="139656">MNTFNIKLFLFSIIFFFSFVNLNAAPTYDCTSPELVANIDATTMDANASYSENSTASEGYTRYFKFNTDVNGVLSFNIEKNSLKQIINIGTSCGGNEIYGGDSNDLDYTGSMAVTSGTDYYIMVEEQNPGQTLDFILNLEFITPATIGFENALYEILEEVNSPDGSSKLLPIKIILSKPIFQDVSINYTTRDGSAIGNIDYIPYTNQTVTITAGTTEATFTIPIIHDVPIEFDENFYIDLSSISVTDGSVEMGTNSSTEVIILEQVNIPTCYEDDFETELDEYWRTLYSSGGFTPQIVDGRLRLTSGEKNLATAVTKDYEFKSSENMIIVEFEQYAYGGCGSSHDGLGTYGADGIVAVLYDSAVGASPQPGAFGGSMGYAQNDSNDGFEGGWLGLGIDEYGNFGNCNESREGGLVGTSCDSNTPFNAQSYTNYVTIRGDGSGRDGYEYLASSAQLNPRVAVKNTNTAEPKHKYRFTADARDPVHLYITLERDINDGNGYQVIINKFDAKAGANGQSTTPEYVRFAFTSGTGGGCNNHEIDELKVQGICRAYDPNPPEVSATNADIVNDFTTISDYNAGTKFITTKVSNKTETITGVYLDTSGDASAYSSIDSNLKFRIIPYISDSTCSTKNVLYDTDGNPTVISINNGQVTSDIDVVMPSYANKDTRFYITSLDFSKMYISASAEANATIATCMLNSSTTGNLQGLGQCVNDSNQYRLSFGQEAYDRCFASNGSPCDSNNGGRSCGQEQGTGQVLTQEEIEACGYNPLYGSDYGCLMCTLDSGDADCSSDNFAIRPDRFDITISDPNTPAHVPDLMRSGSTYNTTVKAYDYDSSGHTDIQTSNYNQTKSNLTLGDSVVNSADGTATTLSGSASISSESVFNILNGISTDGTDNNVVGMEFDDVGKVTLILKDKNWAKVDLEDNRSVNDPSASLYNNCNEDGSYICGDLNVTFIPHHFKIQDLNVSNNNGLTSTFTYLSNIDDTNISTFDMGARVQVLVVAQNENNGTTLNFTTGAPYYENPVGLNISIADLLHNDANTTSIPNAKLGFIAGKYTVAWNENNTSKMLRFNFPREVNNAINPFRVLAADLNISADSYYTQISPSSDANITGEDIGTGNGNATFIYGRTNTPRRIITGDIGNTFIYFESYCNGVDSFGVNCNKSLLPNGVDSNSTNDPRWYVNALHTPSDGIVGTVSQKNTNKVDITGIIAGTPTQVGLDYDESSGYSYKATMENNASRWLIYNKFDANDDKNEFEVEFVKSSQDWGGVDDANSTSQTSGASKTNRRIMW</sequence>
<keyword evidence="1 6" id="KW-0732">Signal</keyword>
<evidence type="ECO:0000256" key="1">
    <source>
        <dbReference type="ARBA" id="ARBA00022729"/>
    </source>
</evidence>
<feature type="chain" id="PRO_5024871409" description="Calx-beta domain-containing protein" evidence="6">
    <location>
        <begin position="25"/>
        <end position="1287"/>
    </location>
</feature>
<evidence type="ECO:0000313" key="8">
    <source>
        <dbReference type="EMBL" id="QFR49887.1"/>
    </source>
</evidence>
<keyword evidence="4" id="KW-0813">Transport</keyword>
<dbReference type="Pfam" id="PF03160">
    <property type="entry name" value="Calx-beta"/>
    <property type="match status" value="1"/>
</dbReference>
<dbReference type="GO" id="GO:0016020">
    <property type="term" value="C:membrane"/>
    <property type="evidence" value="ECO:0007669"/>
    <property type="project" value="InterPro"/>
</dbReference>
<gene>
    <name evidence="8" type="ORF">FJR48_09165</name>
</gene>
<evidence type="ECO:0000256" key="5">
    <source>
        <dbReference type="SAM" id="MobiDB-lite"/>
    </source>
</evidence>
<keyword evidence="4" id="KW-0406">Ion transport</keyword>
<dbReference type="PANTHER" id="PTHR11878">
    <property type="entry name" value="SODIUM/CALCIUM EXCHANGER"/>
    <property type="match status" value="1"/>
</dbReference>
<dbReference type="GO" id="GO:0005432">
    <property type="term" value="F:calcium:sodium antiporter activity"/>
    <property type="evidence" value="ECO:0007669"/>
    <property type="project" value="TreeGrafter"/>
</dbReference>
<dbReference type="InterPro" id="IPR003644">
    <property type="entry name" value="Calx_beta"/>
</dbReference>
<dbReference type="PANTHER" id="PTHR11878:SF65">
    <property type="entry name" value="NA_CA-EXCHANGE PROTEIN, ISOFORM G"/>
    <property type="match status" value="1"/>
</dbReference>
<dbReference type="InterPro" id="IPR038081">
    <property type="entry name" value="CalX-like_sf"/>
</dbReference>
<dbReference type="Gene3D" id="2.60.40.2030">
    <property type="match status" value="1"/>
</dbReference>
<dbReference type="InterPro" id="IPR051171">
    <property type="entry name" value="CaCA"/>
</dbReference>
<protein>
    <recommendedName>
        <fullName evidence="7">Calx-beta domain-containing protein</fullName>
    </recommendedName>
</protein>
<evidence type="ECO:0000256" key="6">
    <source>
        <dbReference type="SAM" id="SignalP"/>
    </source>
</evidence>
<dbReference type="RefSeq" id="WP_152307835.1">
    <property type="nucleotide sequence ID" value="NZ_CP043617.1"/>
</dbReference>
<dbReference type="GO" id="GO:0098703">
    <property type="term" value="P:calcium ion import across plasma membrane"/>
    <property type="evidence" value="ECO:0007669"/>
    <property type="project" value="TreeGrafter"/>
</dbReference>
<proteinExistence type="predicted"/>
<dbReference type="GO" id="GO:0007154">
    <property type="term" value="P:cell communication"/>
    <property type="evidence" value="ECO:0007669"/>
    <property type="project" value="InterPro"/>
</dbReference>
<dbReference type="Proteomes" id="UP000326944">
    <property type="component" value="Chromosome"/>
</dbReference>
<dbReference type="SMART" id="SM00237">
    <property type="entry name" value="Calx_beta"/>
    <property type="match status" value="1"/>
</dbReference>
<feature type="compositionally biased region" description="Polar residues" evidence="5">
    <location>
        <begin position="1269"/>
        <end position="1280"/>
    </location>
</feature>
<organism evidence="8 9">
    <name type="scientific">Sulfurimonas lithotrophica</name>
    <dbReference type="NCBI Taxonomy" id="2590022"/>
    <lineage>
        <taxon>Bacteria</taxon>
        <taxon>Pseudomonadati</taxon>
        <taxon>Campylobacterota</taxon>
        <taxon>Epsilonproteobacteria</taxon>
        <taxon>Campylobacterales</taxon>
        <taxon>Sulfurimonadaceae</taxon>
        <taxon>Sulfurimonas</taxon>
    </lineage>
</organism>
<dbReference type="OrthoDB" id="5363773at2"/>
<evidence type="ECO:0000256" key="2">
    <source>
        <dbReference type="ARBA" id="ARBA00022737"/>
    </source>
</evidence>
<accession>A0A5P8P2R2</accession>
<keyword evidence="9" id="KW-1185">Reference proteome</keyword>
<evidence type="ECO:0000256" key="4">
    <source>
        <dbReference type="ARBA" id="ARBA00023065"/>
    </source>
</evidence>
<dbReference type="EMBL" id="CP043617">
    <property type="protein sequence ID" value="QFR49887.1"/>
    <property type="molecule type" value="Genomic_DNA"/>
</dbReference>
<reference evidence="8 9" key="1">
    <citation type="submission" date="2019-09" db="EMBL/GenBank/DDBJ databases">
        <title>Sulfurimonas gotlandica sp. nov., a chemoautotrophic and psychrotolerant epsilonproteobacterium isolated from a pelagic redoxcline, and an emended description of the genus Sulfurimonas.</title>
        <authorList>
            <person name="Wang S."/>
            <person name="Jiang L."/>
            <person name="Shao S."/>
        </authorList>
    </citation>
    <scope>NUCLEOTIDE SEQUENCE [LARGE SCALE GENOMIC DNA]</scope>
    <source>
        <strain evidence="8 9">GYSZ_1</strain>
    </source>
</reference>
<name>A0A5P8P2R2_9BACT</name>
<feature type="domain" description="Calx-beta" evidence="7">
    <location>
        <begin position="134"/>
        <end position="241"/>
    </location>
</feature>
<keyword evidence="3" id="KW-0106">Calcium</keyword>
<dbReference type="InterPro" id="IPR013320">
    <property type="entry name" value="ConA-like_dom_sf"/>
</dbReference>
<feature type="region of interest" description="Disordered" evidence="5">
    <location>
        <begin position="1263"/>
        <end position="1287"/>
    </location>
</feature>
<dbReference type="SUPFAM" id="SSF141072">
    <property type="entry name" value="CalX-like"/>
    <property type="match status" value="1"/>
</dbReference>
<evidence type="ECO:0000256" key="3">
    <source>
        <dbReference type="ARBA" id="ARBA00022837"/>
    </source>
</evidence>
<evidence type="ECO:0000259" key="7">
    <source>
        <dbReference type="SMART" id="SM00237"/>
    </source>
</evidence>
<evidence type="ECO:0000313" key="9">
    <source>
        <dbReference type="Proteomes" id="UP000326944"/>
    </source>
</evidence>
<feature type="signal peptide" evidence="6">
    <location>
        <begin position="1"/>
        <end position="24"/>
    </location>
</feature>
<dbReference type="KEGG" id="sulg:FJR48_09165"/>
<dbReference type="SUPFAM" id="SSF49899">
    <property type="entry name" value="Concanavalin A-like lectins/glucanases"/>
    <property type="match status" value="1"/>
</dbReference>